<evidence type="ECO:0008006" key="10">
    <source>
        <dbReference type="Google" id="ProtNLM"/>
    </source>
</evidence>
<name>A0AAV2LTJ4_KNICA</name>
<keyword evidence="4 5" id="KW-0472">Membrane</keyword>
<dbReference type="InterPro" id="IPR036734">
    <property type="entry name" value="Neur_chan_lig-bd_sf"/>
</dbReference>
<dbReference type="GO" id="GO:0004888">
    <property type="term" value="F:transmembrane signaling receptor activity"/>
    <property type="evidence" value="ECO:0007669"/>
    <property type="project" value="InterPro"/>
</dbReference>
<comment type="subcellular location">
    <subcellularLocation>
        <location evidence="1">Membrane</location>
        <topology evidence="1">Multi-pass membrane protein</topology>
    </subcellularLocation>
</comment>
<dbReference type="CDD" id="cd19051">
    <property type="entry name" value="LGIC_TM_cation"/>
    <property type="match status" value="1"/>
</dbReference>
<evidence type="ECO:0000256" key="5">
    <source>
        <dbReference type="SAM" id="Phobius"/>
    </source>
</evidence>
<feature type="transmembrane region" description="Helical" evidence="5">
    <location>
        <begin position="155"/>
        <end position="173"/>
    </location>
</feature>
<feature type="transmembrane region" description="Helical" evidence="5">
    <location>
        <begin position="128"/>
        <end position="149"/>
    </location>
</feature>
<dbReference type="Gene3D" id="1.20.58.390">
    <property type="entry name" value="Neurotransmitter-gated ion-channel transmembrane domain"/>
    <property type="match status" value="2"/>
</dbReference>
<dbReference type="Pfam" id="PF02932">
    <property type="entry name" value="Neur_chan_memb"/>
    <property type="match status" value="1"/>
</dbReference>
<dbReference type="Gene3D" id="2.70.170.10">
    <property type="entry name" value="Neurotransmitter-gated ion-channel ligand-binding domain"/>
    <property type="match status" value="1"/>
</dbReference>
<dbReference type="EMBL" id="OZ035826">
    <property type="protein sequence ID" value="CAL1604763.1"/>
    <property type="molecule type" value="Genomic_DNA"/>
</dbReference>
<dbReference type="SUPFAM" id="SSF63712">
    <property type="entry name" value="Nicotinic receptor ligand binding domain-like"/>
    <property type="match status" value="1"/>
</dbReference>
<dbReference type="FunFam" id="1.20.58.390:FF:000007">
    <property type="entry name" value="Neuronal acetylcholine receptor subunit alpha-7"/>
    <property type="match status" value="1"/>
</dbReference>
<proteinExistence type="predicted"/>
<feature type="domain" description="Neurotransmitter-gated ion-channel ligand-binding" evidence="6">
    <location>
        <begin position="33"/>
        <end position="123"/>
    </location>
</feature>
<evidence type="ECO:0000256" key="4">
    <source>
        <dbReference type="ARBA" id="ARBA00023136"/>
    </source>
</evidence>
<dbReference type="InterPro" id="IPR038050">
    <property type="entry name" value="Neuro_actylchol_rec"/>
</dbReference>
<dbReference type="NCBIfam" id="TIGR00860">
    <property type="entry name" value="LIC"/>
    <property type="match status" value="1"/>
</dbReference>
<evidence type="ECO:0000259" key="7">
    <source>
        <dbReference type="Pfam" id="PF02932"/>
    </source>
</evidence>
<gene>
    <name evidence="8" type="ORF">KC01_LOCUS32222</name>
</gene>
<evidence type="ECO:0000259" key="6">
    <source>
        <dbReference type="Pfam" id="PF02931"/>
    </source>
</evidence>
<evidence type="ECO:0000313" key="8">
    <source>
        <dbReference type="EMBL" id="CAL1604763.1"/>
    </source>
</evidence>
<sequence>METRVMLEERREEAQRGGGRELACWDSEEHRDWPPAGIFKSTCKIDVRWFPFDEQRCELKFGSWVYNGWALDLNMTEADLSGYTPNGEWDLVEVPGIKTDRIYPCCPEPYPDITYTVVMRRRTIYYGLNLLLPCIIISILALLVFMLPADSGEKISLGITVLLSLSVFMLLVADTMPATSDSVPLIAQYFATTMVIVGLSVIATVLVLQCHHHDPNGSKMPNWIRVFLLNWCARFLWMKRPGEDKSGSSCPLKGMETAHPTLGAYNNNPNFTAATSPDSGVMSVKPPQSGDPELNKIQDELRYITKRFRDNDEQGTVCNEWKFAASVIDRLCLVAFSFVTILCTICILMSAPKFADAISKDLVKN</sequence>
<dbReference type="InterPro" id="IPR006202">
    <property type="entry name" value="Neur_chan_lig-bd"/>
</dbReference>
<dbReference type="Pfam" id="PF02931">
    <property type="entry name" value="Neur_chan_LBD"/>
    <property type="match status" value="1"/>
</dbReference>
<evidence type="ECO:0000256" key="2">
    <source>
        <dbReference type="ARBA" id="ARBA00022692"/>
    </source>
</evidence>
<dbReference type="AlphaFoldDB" id="A0AAV2LTJ4"/>
<keyword evidence="9" id="KW-1185">Reference proteome</keyword>
<dbReference type="InterPro" id="IPR006201">
    <property type="entry name" value="Neur_channel"/>
</dbReference>
<evidence type="ECO:0000256" key="1">
    <source>
        <dbReference type="ARBA" id="ARBA00004141"/>
    </source>
</evidence>
<feature type="transmembrane region" description="Helical" evidence="5">
    <location>
        <begin position="331"/>
        <end position="351"/>
    </location>
</feature>
<dbReference type="GO" id="GO:0016020">
    <property type="term" value="C:membrane"/>
    <property type="evidence" value="ECO:0007669"/>
    <property type="project" value="UniProtKB-SubCell"/>
</dbReference>
<dbReference type="InterPro" id="IPR006029">
    <property type="entry name" value="Neurotrans-gated_channel_TM"/>
</dbReference>
<evidence type="ECO:0000256" key="3">
    <source>
        <dbReference type="ARBA" id="ARBA00022989"/>
    </source>
</evidence>
<dbReference type="FunFam" id="1.20.58.390:FF:000011">
    <property type="entry name" value="neuronal acetylcholine receptor subunit alpha-7"/>
    <property type="match status" value="1"/>
</dbReference>
<dbReference type="InterPro" id="IPR018000">
    <property type="entry name" value="Neurotransmitter_ion_chnl_CS"/>
</dbReference>
<dbReference type="PANTHER" id="PTHR18945">
    <property type="entry name" value="NEUROTRANSMITTER GATED ION CHANNEL"/>
    <property type="match status" value="1"/>
</dbReference>
<dbReference type="GO" id="GO:0005230">
    <property type="term" value="F:extracellular ligand-gated monoatomic ion channel activity"/>
    <property type="evidence" value="ECO:0007669"/>
    <property type="project" value="InterPro"/>
</dbReference>
<protein>
    <recommendedName>
        <fullName evidence="10">Neuronal acetylcholine receptor subunit alpha-7</fullName>
    </recommendedName>
</protein>
<organism evidence="8 9">
    <name type="scientific">Knipowitschia caucasica</name>
    <name type="common">Caucasian dwarf goby</name>
    <name type="synonym">Pomatoschistus caucasicus</name>
    <dbReference type="NCBI Taxonomy" id="637954"/>
    <lineage>
        <taxon>Eukaryota</taxon>
        <taxon>Metazoa</taxon>
        <taxon>Chordata</taxon>
        <taxon>Craniata</taxon>
        <taxon>Vertebrata</taxon>
        <taxon>Euteleostomi</taxon>
        <taxon>Actinopterygii</taxon>
        <taxon>Neopterygii</taxon>
        <taxon>Teleostei</taxon>
        <taxon>Neoteleostei</taxon>
        <taxon>Acanthomorphata</taxon>
        <taxon>Gobiaria</taxon>
        <taxon>Gobiiformes</taxon>
        <taxon>Gobioidei</taxon>
        <taxon>Gobiidae</taxon>
        <taxon>Gobiinae</taxon>
        <taxon>Knipowitschia</taxon>
    </lineage>
</organism>
<feature type="transmembrane region" description="Helical" evidence="5">
    <location>
        <begin position="220"/>
        <end position="237"/>
    </location>
</feature>
<keyword evidence="2 5" id="KW-0812">Transmembrane</keyword>
<feature type="transmembrane region" description="Helical" evidence="5">
    <location>
        <begin position="185"/>
        <end position="208"/>
    </location>
</feature>
<dbReference type="SUPFAM" id="SSF90112">
    <property type="entry name" value="Neurotransmitter-gated ion-channel transmembrane pore"/>
    <property type="match status" value="1"/>
</dbReference>
<dbReference type="Proteomes" id="UP001497482">
    <property type="component" value="Chromosome 4"/>
</dbReference>
<dbReference type="InterPro" id="IPR036719">
    <property type="entry name" value="Neuro-gated_channel_TM_sf"/>
</dbReference>
<feature type="domain" description="Neurotransmitter-gated ion-channel transmembrane" evidence="7">
    <location>
        <begin position="130"/>
        <end position="347"/>
    </location>
</feature>
<accession>A0AAV2LTJ4</accession>
<dbReference type="FunFam" id="2.70.170.10:FF:000060">
    <property type="entry name" value="Nicotinic acetylcholine receptor subunit alpha4"/>
    <property type="match status" value="1"/>
</dbReference>
<keyword evidence="3 5" id="KW-1133">Transmembrane helix</keyword>
<evidence type="ECO:0000313" key="9">
    <source>
        <dbReference type="Proteomes" id="UP001497482"/>
    </source>
</evidence>
<dbReference type="PROSITE" id="PS00236">
    <property type="entry name" value="NEUROTR_ION_CHANNEL"/>
    <property type="match status" value="1"/>
</dbReference>
<reference evidence="8 9" key="1">
    <citation type="submission" date="2024-04" db="EMBL/GenBank/DDBJ databases">
        <authorList>
            <person name="Waldvogel A.-M."/>
            <person name="Schoenle A."/>
        </authorList>
    </citation>
    <scope>NUCLEOTIDE SEQUENCE [LARGE SCALE GENOMIC DNA]</scope>
</reference>